<sequence length="564" mass="62322">MSLLKKAFSNIAALTLDTFRSSSSELSTLPDPLTGARDTTRYVVTDLSISFSSPTNSASTYPVDPPEWHRIEKNLYLTSLERSAWLQVAQTGEKQLTADDLVITDIRISEQCPSTSPGSMSPGSSWESRPGGIWVLRNNYAGDCDQVVTAVDVLFGTDAVDPRPQWALLHRPFLLDTRPEGPVPRLTVRHGSAKPSPGHTQTTLRVRKDGKFKIVQLSDTHMVTGPGVCKDATDAHGMPLPETEADPLTVNFIEDILDVEKPDLVVLTGDQLHHDILDSQSTLFKVVAPLIKRSIPFAAVFGNHDDEGSYALSCAAQMSLLESLPYSLCQSGPETIDGEGNYYLQVFSEAPSELPLSTLFFLDSHGQLSRTLPFLGYEWIRQSQIDWFIYTSQALRKQRENDKGHNGSHLSLTFQHIPLPEYGDRELIIRGGHRGEPTEGPKYNSSFYSALVKEGIMAMGCGHDHVNDFCALKPHQSQTGSQHDSTQSLQLGPWLCYSGGSGFGGYGMYGKKRYHRRARVWELDTTGGRILTWKRVEYAEERVDELLLVDVGVVVAPDISGVTD</sequence>
<keyword evidence="3" id="KW-1185">Reference proteome</keyword>
<dbReference type="STRING" id="37992.A0A4Z0YNN7"/>
<comment type="caution">
    <text evidence="2">The sequence shown here is derived from an EMBL/GenBank/DDBJ whole genome shotgun (WGS) entry which is preliminary data.</text>
</comment>
<dbReference type="EMBL" id="SKBN01000159">
    <property type="protein sequence ID" value="TGJ81638.1"/>
    <property type="molecule type" value="Genomic_DNA"/>
</dbReference>
<feature type="domain" description="Calcineurin-like phosphoesterase" evidence="1">
    <location>
        <begin position="212"/>
        <end position="466"/>
    </location>
</feature>
<reference evidence="2 3" key="1">
    <citation type="submission" date="2019-03" db="EMBL/GenBank/DDBJ databases">
        <title>Draft genome sequence of Xylaria hypoxylon DSM 108379, a ubiquitous saprotrophic-parasitic fungi on hardwood.</title>
        <authorList>
            <person name="Buettner E."/>
            <person name="Leonhardt S."/>
            <person name="Gebauer A.M."/>
            <person name="Liers C."/>
            <person name="Hofrichter M."/>
            <person name="Kellner H."/>
        </authorList>
    </citation>
    <scope>NUCLEOTIDE SEQUENCE [LARGE SCALE GENOMIC DNA]</scope>
    <source>
        <strain evidence="2 3">DSM 108379</strain>
    </source>
</reference>
<accession>A0A4Z0YNN7</accession>
<dbReference type="AlphaFoldDB" id="A0A4Z0YNN7"/>
<dbReference type="Proteomes" id="UP000297716">
    <property type="component" value="Unassembled WGS sequence"/>
</dbReference>
<dbReference type="InterPro" id="IPR004843">
    <property type="entry name" value="Calcineurin-like_PHP"/>
</dbReference>
<dbReference type="PANTHER" id="PTHR32440:SF0">
    <property type="entry name" value="PHOSPHATASE DCR2-RELATED"/>
    <property type="match status" value="1"/>
</dbReference>
<evidence type="ECO:0000313" key="3">
    <source>
        <dbReference type="Proteomes" id="UP000297716"/>
    </source>
</evidence>
<dbReference type="PANTHER" id="PTHR32440">
    <property type="entry name" value="PHOSPHATASE DCR2-RELATED-RELATED"/>
    <property type="match status" value="1"/>
</dbReference>
<gene>
    <name evidence="2" type="ORF">E0Z10_g7129</name>
</gene>
<dbReference type="GO" id="GO:0005737">
    <property type="term" value="C:cytoplasm"/>
    <property type="evidence" value="ECO:0007669"/>
    <property type="project" value="TreeGrafter"/>
</dbReference>
<dbReference type="InterPro" id="IPR029052">
    <property type="entry name" value="Metallo-depent_PP-like"/>
</dbReference>
<dbReference type="CDD" id="cd07383">
    <property type="entry name" value="MPP_Dcr2"/>
    <property type="match status" value="1"/>
</dbReference>
<dbReference type="OrthoDB" id="783096at2759"/>
<dbReference type="SUPFAM" id="SSF56300">
    <property type="entry name" value="Metallo-dependent phosphatases"/>
    <property type="match status" value="1"/>
</dbReference>
<dbReference type="Gene3D" id="3.60.21.10">
    <property type="match status" value="1"/>
</dbReference>
<protein>
    <recommendedName>
        <fullName evidence="1">Calcineurin-like phosphoesterase domain-containing protein</fullName>
    </recommendedName>
</protein>
<proteinExistence type="predicted"/>
<dbReference type="GO" id="GO:0004721">
    <property type="term" value="F:phosphoprotein phosphatase activity"/>
    <property type="evidence" value="ECO:0007669"/>
    <property type="project" value="TreeGrafter"/>
</dbReference>
<name>A0A4Z0YNN7_9PEZI</name>
<evidence type="ECO:0000313" key="2">
    <source>
        <dbReference type="EMBL" id="TGJ81638.1"/>
    </source>
</evidence>
<evidence type="ECO:0000259" key="1">
    <source>
        <dbReference type="Pfam" id="PF00149"/>
    </source>
</evidence>
<dbReference type="Pfam" id="PF00149">
    <property type="entry name" value="Metallophos"/>
    <property type="match status" value="1"/>
</dbReference>
<organism evidence="2 3">
    <name type="scientific">Xylaria hypoxylon</name>
    <dbReference type="NCBI Taxonomy" id="37992"/>
    <lineage>
        <taxon>Eukaryota</taxon>
        <taxon>Fungi</taxon>
        <taxon>Dikarya</taxon>
        <taxon>Ascomycota</taxon>
        <taxon>Pezizomycotina</taxon>
        <taxon>Sordariomycetes</taxon>
        <taxon>Xylariomycetidae</taxon>
        <taxon>Xylariales</taxon>
        <taxon>Xylariaceae</taxon>
        <taxon>Xylaria</taxon>
    </lineage>
</organism>